<gene>
    <name evidence="2" type="ORF">NLJ89_g11223</name>
</gene>
<dbReference type="OrthoDB" id="2563191at2759"/>
<feature type="region of interest" description="Disordered" evidence="1">
    <location>
        <begin position="109"/>
        <end position="160"/>
    </location>
</feature>
<evidence type="ECO:0000313" key="2">
    <source>
        <dbReference type="EMBL" id="KAJ3492486.1"/>
    </source>
</evidence>
<comment type="caution">
    <text evidence="2">The sequence shown here is derived from an EMBL/GenBank/DDBJ whole genome shotgun (WGS) entry which is preliminary data.</text>
</comment>
<feature type="region of interest" description="Disordered" evidence="1">
    <location>
        <begin position="326"/>
        <end position="418"/>
    </location>
</feature>
<name>A0A9W8JP51_9AGAR</name>
<evidence type="ECO:0000256" key="1">
    <source>
        <dbReference type="SAM" id="MobiDB-lite"/>
    </source>
</evidence>
<protein>
    <submittedName>
        <fullName evidence="2">Uncharacterized protein</fullName>
    </submittedName>
</protein>
<feature type="compositionally biased region" description="Basic and acidic residues" evidence="1">
    <location>
        <begin position="573"/>
        <end position="582"/>
    </location>
</feature>
<evidence type="ECO:0000313" key="3">
    <source>
        <dbReference type="Proteomes" id="UP001148786"/>
    </source>
</evidence>
<feature type="compositionally biased region" description="Acidic residues" evidence="1">
    <location>
        <begin position="296"/>
        <end position="306"/>
    </location>
</feature>
<feature type="compositionally biased region" description="Polar residues" evidence="1">
    <location>
        <begin position="109"/>
        <end position="120"/>
    </location>
</feature>
<feature type="compositionally biased region" description="Polar residues" evidence="1">
    <location>
        <begin position="133"/>
        <end position="145"/>
    </location>
</feature>
<organism evidence="2 3">
    <name type="scientific">Agrocybe chaxingu</name>
    <dbReference type="NCBI Taxonomy" id="84603"/>
    <lineage>
        <taxon>Eukaryota</taxon>
        <taxon>Fungi</taxon>
        <taxon>Dikarya</taxon>
        <taxon>Basidiomycota</taxon>
        <taxon>Agaricomycotina</taxon>
        <taxon>Agaricomycetes</taxon>
        <taxon>Agaricomycetidae</taxon>
        <taxon>Agaricales</taxon>
        <taxon>Agaricineae</taxon>
        <taxon>Strophariaceae</taxon>
        <taxon>Agrocybe</taxon>
    </lineage>
</organism>
<sequence length="637" mass="69170">MATKESQELRAAAEQRISDFIRAEAAGVEMQERDIKRQVEVLWKEFRQHLVSVQQERSANNVRSPTRSREAAPSGLLSPTAVSSSVAVRNFEPVPVSLGDITSVSSSVPRRSALSESLATSGFHHPMQKQKQKQNSSTGEASNGYDSDPSEMLSTRSGSSTLVHPVHQVDGTNILQFKRNVNDTINTEASYRYFVNLEEDITRHKRQQEEAVKKQGVARAQQDQEAGPSQVSSGPNANSKKPSRKVQIVEPQPPAAGEAKAEDKDASSRGADKGKRKVTFDVQPAVVSINGKDGKAEDEEEEEDPTDDAREMIFDLEDLETAATATMGGQTTLPLLEQPAGRPSRAKKARTQVSNAMDAFSSLRPSSLPNPSHIRPIRSQPGVDSSSQGMMLSLPRVSAAAPRDKVPPVASSSQTPLNEQDVELLKLVAADTPSHRGAWTPDSKAWQALTRRQDAKNGPESGKVVDDGEEAEEASSTVSPLKVSKGKGKKILDFSDEEDDDLYGQSRNSGVAASLPIEIVKRVKPREQLSLASYRPQAAVGLGQEEQMGSAAPTSSSSHSNKNLSAAAVRKAAYAERDRLRSMDPGALDFANDPNEQDDDDDDDDEPSERKARKQALRILQARSEVPEEGMWRSLAS</sequence>
<proteinExistence type="predicted"/>
<feature type="compositionally biased region" description="Polar residues" evidence="1">
    <location>
        <begin position="55"/>
        <end position="65"/>
    </location>
</feature>
<feature type="compositionally biased region" description="Low complexity" evidence="1">
    <location>
        <begin position="550"/>
        <end position="572"/>
    </location>
</feature>
<feature type="region of interest" description="Disordered" evidence="1">
    <location>
        <begin position="206"/>
        <end position="309"/>
    </location>
</feature>
<dbReference type="AlphaFoldDB" id="A0A9W8JP51"/>
<keyword evidence="3" id="KW-1185">Reference proteome</keyword>
<feature type="compositionally biased region" description="Acidic residues" evidence="1">
    <location>
        <begin position="595"/>
        <end position="607"/>
    </location>
</feature>
<feature type="region of interest" description="Disordered" evidence="1">
    <location>
        <begin position="55"/>
        <end position="79"/>
    </location>
</feature>
<feature type="region of interest" description="Disordered" evidence="1">
    <location>
        <begin position="542"/>
        <end position="615"/>
    </location>
</feature>
<accession>A0A9W8JP51</accession>
<dbReference type="Proteomes" id="UP001148786">
    <property type="component" value="Unassembled WGS sequence"/>
</dbReference>
<dbReference type="EMBL" id="JANKHO010002445">
    <property type="protein sequence ID" value="KAJ3492486.1"/>
    <property type="molecule type" value="Genomic_DNA"/>
</dbReference>
<feature type="compositionally biased region" description="Basic and acidic residues" evidence="1">
    <location>
        <begin position="259"/>
        <end position="273"/>
    </location>
</feature>
<feature type="compositionally biased region" description="Polar residues" evidence="1">
    <location>
        <begin position="221"/>
        <end position="240"/>
    </location>
</feature>
<feature type="compositionally biased region" description="Low complexity" evidence="1">
    <location>
        <begin position="361"/>
        <end position="372"/>
    </location>
</feature>
<reference evidence="2" key="1">
    <citation type="submission" date="2022-07" db="EMBL/GenBank/DDBJ databases">
        <title>Genome Sequence of Agrocybe chaxingu.</title>
        <authorList>
            <person name="Buettner E."/>
        </authorList>
    </citation>
    <scope>NUCLEOTIDE SEQUENCE</scope>
    <source>
        <strain evidence="2">MP-N11</strain>
    </source>
</reference>
<feature type="region of interest" description="Disordered" evidence="1">
    <location>
        <begin position="432"/>
        <end position="519"/>
    </location>
</feature>